<dbReference type="AlphaFoldDB" id="A0A0W1ADC3"/>
<evidence type="ECO:0000256" key="3">
    <source>
        <dbReference type="ARBA" id="ARBA00013109"/>
    </source>
</evidence>
<reference evidence="11 12" key="1">
    <citation type="submission" date="2015-11" db="EMBL/GenBank/DDBJ databases">
        <title>Genomic analysis of 38 Legionella species identifies large and diverse effector repertoires.</title>
        <authorList>
            <person name="Burstein D."/>
            <person name="Amaro F."/>
            <person name="Zusman T."/>
            <person name="Lifshitz Z."/>
            <person name="Cohen O."/>
            <person name="Gilbert J.A."/>
            <person name="Pupko T."/>
            <person name="Shuman H.A."/>
            <person name="Segal G."/>
        </authorList>
    </citation>
    <scope>NUCLEOTIDE SEQUENCE [LARGE SCALE GENOMIC DNA]</scope>
    <source>
        <strain evidence="11 12">ATCC 51914</strain>
    </source>
</reference>
<gene>
    <name evidence="11" type="primary">hemD</name>
    <name evidence="11" type="ORF">Lwal_1410</name>
</gene>
<comment type="catalytic activity">
    <reaction evidence="8 9">
        <text>hydroxymethylbilane = uroporphyrinogen III + H2O</text>
        <dbReference type="Rhea" id="RHEA:18965"/>
        <dbReference type="ChEBI" id="CHEBI:15377"/>
        <dbReference type="ChEBI" id="CHEBI:57308"/>
        <dbReference type="ChEBI" id="CHEBI:57845"/>
        <dbReference type="EC" id="4.2.1.75"/>
    </reaction>
</comment>
<dbReference type="EC" id="4.2.1.75" evidence="3 9"/>
<dbReference type="InterPro" id="IPR039793">
    <property type="entry name" value="UROS/Hem4"/>
</dbReference>
<feature type="domain" description="Tetrapyrrole biosynthesis uroporphyrinogen III synthase" evidence="10">
    <location>
        <begin position="21"/>
        <end position="238"/>
    </location>
</feature>
<evidence type="ECO:0000256" key="8">
    <source>
        <dbReference type="ARBA" id="ARBA00048617"/>
    </source>
</evidence>
<protein>
    <recommendedName>
        <fullName evidence="7 9">Uroporphyrinogen-III synthase</fullName>
        <ecNumber evidence="3 9">4.2.1.75</ecNumber>
    </recommendedName>
</protein>
<dbReference type="Pfam" id="PF02602">
    <property type="entry name" value="HEM4"/>
    <property type="match status" value="1"/>
</dbReference>
<dbReference type="InterPro" id="IPR003754">
    <property type="entry name" value="4pyrrol_synth_uPrphyn_synth"/>
</dbReference>
<dbReference type="InterPro" id="IPR036108">
    <property type="entry name" value="4pyrrol_syn_uPrphyn_synt_sf"/>
</dbReference>
<evidence type="ECO:0000256" key="9">
    <source>
        <dbReference type="RuleBase" id="RU366031"/>
    </source>
</evidence>
<dbReference type="UniPathway" id="UPA00251">
    <property type="reaction ID" value="UER00320"/>
</dbReference>
<dbReference type="OrthoDB" id="9787650at2"/>
<evidence type="ECO:0000256" key="2">
    <source>
        <dbReference type="ARBA" id="ARBA00008133"/>
    </source>
</evidence>
<evidence type="ECO:0000256" key="1">
    <source>
        <dbReference type="ARBA" id="ARBA00004772"/>
    </source>
</evidence>
<dbReference type="SUPFAM" id="SSF69618">
    <property type="entry name" value="HemD-like"/>
    <property type="match status" value="1"/>
</dbReference>
<keyword evidence="4 9" id="KW-0456">Lyase</keyword>
<comment type="similarity">
    <text evidence="2 9">Belongs to the uroporphyrinogen-III synthase family.</text>
</comment>
<dbReference type="PANTHER" id="PTHR38042:SF1">
    <property type="entry name" value="UROPORPHYRINOGEN-III SYNTHASE, CHLOROPLASTIC"/>
    <property type="match status" value="1"/>
</dbReference>
<evidence type="ECO:0000259" key="10">
    <source>
        <dbReference type="Pfam" id="PF02602"/>
    </source>
</evidence>
<dbReference type="PANTHER" id="PTHR38042">
    <property type="entry name" value="UROPORPHYRINOGEN-III SYNTHASE, CHLOROPLASTIC"/>
    <property type="match status" value="1"/>
</dbReference>
<evidence type="ECO:0000256" key="4">
    <source>
        <dbReference type="ARBA" id="ARBA00023239"/>
    </source>
</evidence>
<sequence length="250" mass="28218">MSKTLKGLRILNTRPKEQAQVLSSKIKEAGGIPIEFPTIEIQATNNSWTDSLTHLNLISQAIFVSPNAVRYFFNELKKRKIKWPDNIHVIAIGKGTAGALEQFNIAAHDTPDLPDSEHLLNLKSLQQIRNQHLLLVKGEGGRKVIEEYLLLKGAKIVLLQVYKRVAPSISSERINALWQEDKVDIILLTSEQSIHNLFNMFNKEGQAWLQNKTCLVISERLAQSAAALGFKNIMISHPERMIGTLFDYKD</sequence>
<name>A0A0W1ADC3_9GAMM</name>
<dbReference type="GO" id="GO:0006782">
    <property type="term" value="P:protoporphyrinogen IX biosynthetic process"/>
    <property type="evidence" value="ECO:0007669"/>
    <property type="project" value="UniProtKB-UniRule"/>
</dbReference>
<dbReference type="EMBL" id="LNZB01000036">
    <property type="protein sequence ID" value="KTD79338.1"/>
    <property type="molecule type" value="Genomic_DNA"/>
</dbReference>
<dbReference type="Gene3D" id="3.40.50.10090">
    <property type="match status" value="2"/>
</dbReference>
<evidence type="ECO:0000256" key="5">
    <source>
        <dbReference type="ARBA" id="ARBA00023244"/>
    </source>
</evidence>
<evidence type="ECO:0000256" key="6">
    <source>
        <dbReference type="ARBA" id="ARBA00037589"/>
    </source>
</evidence>
<dbReference type="Proteomes" id="UP000054729">
    <property type="component" value="Unassembled WGS sequence"/>
</dbReference>
<keyword evidence="5 9" id="KW-0627">Porphyrin biosynthesis</keyword>
<organism evidence="11 12">
    <name type="scientific">Legionella waltersii</name>
    <dbReference type="NCBI Taxonomy" id="66969"/>
    <lineage>
        <taxon>Bacteria</taxon>
        <taxon>Pseudomonadati</taxon>
        <taxon>Pseudomonadota</taxon>
        <taxon>Gammaproteobacteria</taxon>
        <taxon>Legionellales</taxon>
        <taxon>Legionellaceae</taxon>
        <taxon>Legionella</taxon>
    </lineage>
</organism>
<comment type="function">
    <text evidence="6 9">Catalyzes cyclization of the linear tetrapyrrole, hydroxymethylbilane, to the macrocyclic uroporphyrinogen III.</text>
</comment>
<proteinExistence type="inferred from homology"/>
<accession>A0A0W1ADC3</accession>
<dbReference type="CDD" id="cd06578">
    <property type="entry name" value="HemD"/>
    <property type="match status" value="1"/>
</dbReference>
<dbReference type="RefSeq" id="WP_058480112.1">
    <property type="nucleotide sequence ID" value="NZ_CAAAIQ010000007.1"/>
</dbReference>
<comment type="caution">
    <text evidence="11">The sequence shown here is derived from an EMBL/GenBank/DDBJ whole genome shotgun (WGS) entry which is preliminary data.</text>
</comment>
<dbReference type="GO" id="GO:0004852">
    <property type="term" value="F:uroporphyrinogen-III synthase activity"/>
    <property type="evidence" value="ECO:0007669"/>
    <property type="project" value="UniProtKB-UniRule"/>
</dbReference>
<dbReference type="PATRIC" id="fig|66969.6.peg.1545"/>
<dbReference type="GO" id="GO:0006780">
    <property type="term" value="P:uroporphyrinogen III biosynthetic process"/>
    <property type="evidence" value="ECO:0007669"/>
    <property type="project" value="UniProtKB-UniRule"/>
</dbReference>
<evidence type="ECO:0000313" key="12">
    <source>
        <dbReference type="Proteomes" id="UP000054729"/>
    </source>
</evidence>
<evidence type="ECO:0000313" key="11">
    <source>
        <dbReference type="EMBL" id="KTD79338.1"/>
    </source>
</evidence>
<keyword evidence="12" id="KW-1185">Reference proteome</keyword>
<evidence type="ECO:0000256" key="7">
    <source>
        <dbReference type="ARBA" id="ARBA00040167"/>
    </source>
</evidence>
<dbReference type="STRING" id="66969.Lwal_1410"/>
<comment type="pathway">
    <text evidence="1 9">Porphyrin-containing compound metabolism; protoporphyrin-IX biosynthesis; coproporphyrinogen-III from 5-aminolevulinate: step 3/4.</text>
</comment>